<dbReference type="PANTHER" id="PTHR32212:SF269">
    <property type="entry name" value="F-BOX_RNI_FBD-LIKE DOMAIN PROTEIN"/>
    <property type="match status" value="1"/>
</dbReference>
<dbReference type="CDD" id="cd22160">
    <property type="entry name" value="F-box_AtFBL13-like"/>
    <property type="match status" value="1"/>
</dbReference>
<evidence type="ECO:0000313" key="2">
    <source>
        <dbReference type="EMBL" id="KEH40946.1"/>
    </source>
</evidence>
<dbReference type="AlphaFoldDB" id="A0A072VH68"/>
<dbReference type="InterPro" id="IPR032675">
    <property type="entry name" value="LRR_dom_sf"/>
</dbReference>
<dbReference type="Pfam" id="PF00646">
    <property type="entry name" value="F-box"/>
    <property type="match status" value="1"/>
</dbReference>
<dbReference type="InterPro" id="IPR036047">
    <property type="entry name" value="F-box-like_dom_sf"/>
</dbReference>
<dbReference type="STRING" id="3880.A0A072VH68"/>
<keyword evidence="4" id="KW-1185">Reference proteome</keyword>
<feature type="domain" description="F-box" evidence="1">
    <location>
        <begin position="14"/>
        <end position="67"/>
    </location>
</feature>
<evidence type="ECO:0000259" key="1">
    <source>
        <dbReference type="PROSITE" id="PS50181"/>
    </source>
</evidence>
<name>A0A072VH68_MEDTR</name>
<dbReference type="InterPro" id="IPR001810">
    <property type="entry name" value="F-box_dom"/>
</dbReference>
<dbReference type="SUPFAM" id="SSF52047">
    <property type="entry name" value="RNI-like"/>
    <property type="match status" value="1"/>
</dbReference>
<reference evidence="2 4" key="1">
    <citation type="journal article" date="2011" name="Nature">
        <title>The Medicago genome provides insight into the evolution of rhizobial symbioses.</title>
        <authorList>
            <person name="Young N.D."/>
            <person name="Debelle F."/>
            <person name="Oldroyd G.E."/>
            <person name="Geurts R."/>
            <person name="Cannon S.B."/>
            <person name="Udvardi M.K."/>
            <person name="Benedito V.A."/>
            <person name="Mayer K.F."/>
            <person name="Gouzy J."/>
            <person name="Schoof H."/>
            <person name="Van de Peer Y."/>
            <person name="Proost S."/>
            <person name="Cook D.R."/>
            <person name="Meyers B.C."/>
            <person name="Spannagl M."/>
            <person name="Cheung F."/>
            <person name="De Mita S."/>
            <person name="Krishnakumar V."/>
            <person name="Gundlach H."/>
            <person name="Zhou S."/>
            <person name="Mudge J."/>
            <person name="Bharti A.K."/>
            <person name="Murray J.D."/>
            <person name="Naoumkina M.A."/>
            <person name="Rosen B."/>
            <person name="Silverstein K.A."/>
            <person name="Tang H."/>
            <person name="Rombauts S."/>
            <person name="Zhao P.X."/>
            <person name="Zhou P."/>
            <person name="Barbe V."/>
            <person name="Bardou P."/>
            <person name="Bechner M."/>
            <person name="Bellec A."/>
            <person name="Berger A."/>
            <person name="Berges H."/>
            <person name="Bidwell S."/>
            <person name="Bisseling T."/>
            <person name="Choisne N."/>
            <person name="Couloux A."/>
            <person name="Denny R."/>
            <person name="Deshpande S."/>
            <person name="Dai X."/>
            <person name="Doyle J.J."/>
            <person name="Dudez A.M."/>
            <person name="Farmer A.D."/>
            <person name="Fouteau S."/>
            <person name="Franken C."/>
            <person name="Gibelin C."/>
            <person name="Gish J."/>
            <person name="Goldstein S."/>
            <person name="Gonzalez A.J."/>
            <person name="Green P.J."/>
            <person name="Hallab A."/>
            <person name="Hartog M."/>
            <person name="Hua A."/>
            <person name="Humphray S.J."/>
            <person name="Jeong D.H."/>
            <person name="Jing Y."/>
            <person name="Jocker A."/>
            <person name="Kenton S.M."/>
            <person name="Kim D.J."/>
            <person name="Klee K."/>
            <person name="Lai H."/>
            <person name="Lang C."/>
            <person name="Lin S."/>
            <person name="Macmil S.L."/>
            <person name="Magdelenat G."/>
            <person name="Matthews L."/>
            <person name="McCorrison J."/>
            <person name="Monaghan E.L."/>
            <person name="Mun J.H."/>
            <person name="Najar F.Z."/>
            <person name="Nicholson C."/>
            <person name="Noirot C."/>
            <person name="O'Bleness M."/>
            <person name="Paule C.R."/>
            <person name="Poulain J."/>
            <person name="Prion F."/>
            <person name="Qin B."/>
            <person name="Qu C."/>
            <person name="Retzel E.F."/>
            <person name="Riddle C."/>
            <person name="Sallet E."/>
            <person name="Samain S."/>
            <person name="Samson N."/>
            <person name="Sanders I."/>
            <person name="Saurat O."/>
            <person name="Scarpelli C."/>
            <person name="Schiex T."/>
            <person name="Segurens B."/>
            <person name="Severin A.J."/>
            <person name="Sherrier D.J."/>
            <person name="Shi R."/>
            <person name="Sims S."/>
            <person name="Singer S.R."/>
            <person name="Sinharoy S."/>
            <person name="Sterck L."/>
            <person name="Viollet A."/>
            <person name="Wang B.B."/>
            <person name="Wang K."/>
            <person name="Wang M."/>
            <person name="Wang X."/>
            <person name="Warfsmann J."/>
            <person name="Weissenbach J."/>
            <person name="White D.D."/>
            <person name="White J.D."/>
            <person name="Wiley G.B."/>
            <person name="Wincker P."/>
            <person name="Xing Y."/>
            <person name="Yang L."/>
            <person name="Yao Z."/>
            <person name="Ying F."/>
            <person name="Zhai J."/>
            <person name="Zhou L."/>
            <person name="Zuber A."/>
            <person name="Denarie J."/>
            <person name="Dixon R.A."/>
            <person name="May G.D."/>
            <person name="Schwartz D.C."/>
            <person name="Rogers J."/>
            <person name="Quetier F."/>
            <person name="Town C.D."/>
            <person name="Roe B.A."/>
        </authorList>
    </citation>
    <scope>NUCLEOTIDE SEQUENCE [LARGE SCALE GENOMIC DNA]</scope>
    <source>
        <strain evidence="2">A17</strain>
        <strain evidence="3 4">cv. Jemalong A17</strain>
    </source>
</reference>
<accession>A0A072VH68</accession>
<dbReference type="Proteomes" id="UP000002051">
    <property type="component" value="Unassembled WGS sequence"/>
</dbReference>
<reference evidence="3" key="3">
    <citation type="submission" date="2015-04" db="UniProtKB">
        <authorList>
            <consortium name="EnsemblPlants"/>
        </authorList>
    </citation>
    <scope>IDENTIFICATION</scope>
    <source>
        <strain evidence="3">cv. Jemalong A17</strain>
    </source>
</reference>
<dbReference type="EnsemblPlants" id="KEH40946">
    <property type="protein sequence ID" value="KEH40946"/>
    <property type="gene ID" value="MTR_1g038760"/>
</dbReference>
<organism evidence="2 4">
    <name type="scientific">Medicago truncatula</name>
    <name type="common">Barrel medic</name>
    <name type="synonym">Medicago tribuloides</name>
    <dbReference type="NCBI Taxonomy" id="3880"/>
    <lineage>
        <taxon>Eukaryota</taxon>
        <taxon>Viridiplantae</taxon>
        <taxon>Streptophyta</taxon>
        <taxon>Embryophyta</taxon>
        <taxon>Tracheophyta</taxon>
        <taxon>Spermatophyta</taxon>
        <taxon>Magnoliopsida</taxon>
        <taxon>eudicotyledons</taxon>
        <taxon>Gunneridae</taxon>
        <taxon>Pentapetalae</taxon>
        <taxon>rosids</taxon>
        <taxon>fabids</taxon>
        <taxon>Fabales</taxon>
        <taxon>Fabaceae</taxon>
        <taxon>Papilionoideae</taxon>
        <taxon>50 kb inversion clade</taxon>
        <taxon>NPAAA clade</taxon>
        <taxon>Hologalegina</taxon>
        <taxon>IRL clade</taxon>
        <taxon>Trifolieae</taxon>
        <taxon>Medicago</taxon>
    </lineage>
</organism>
<dbReference type="SMART" id="SM00256">
    <property type="entry name" value="FBOX"/>
    <property type="match status" value="1"/>
</dbReference>
<sequence length="360" mass="41199">MNKRGRRHNNDYEEDRLSDLPDCVLLHIMSFLKTKYAVQTCILSKRWKNLWKHLPILTLYSSNFKVVSKILSHSTALQALNFYPLGFMVHPRLLKYIILYTLSRNVKQLEINLLCDVQHLPRCLFSSQLLTHLHLSVCRPNRDDITLFPNSLNMPALTKLSLRNFVFCVGDDGRVEPFSSCNKLNTLIIEKCQVVDKQNLCISSTTLVNLKIISWYNPPEASFKFELSTPSLCNFYFRGTPLQKLRGSKINLSSIKHVDFGVGLNSADSPLVLFNWLVELGNIESLTLSYSTLQVLSSIPDLLKIEFPSLRNLKSLKVKSFVPLCSIPVFRISADFLLQNSPSAEGSKYKHTLLMDYFFS</sequence>
<dbReference type="SUPFAM" id="SSF81383">
    <property type="entry name" value="F-box domain"/>
    <property type="match status" value="1"/>
</dbReference>
<dbReference type="Gene3D" id="3.80.10.10">
    <property type="entry name" value="Ribonuclease Inhibitor"/>
    <property type="match status" value="1"/>
</dbReference>
<dbReference type="PANTHER" id="PTHR32212">
    <property type="entry name" value="CYCLIN-LIKE F-BOX"/>
    <property type="match status" value="1"/>
</dbReference>
<dbReference type="InterPro" id="IPR053781">
    <property type="entry name" value="F-box_AtFBL13-like"/>
</dbReference>
<proteinExistence type="predicted"/>
<dbReference type="PROSITE" id="PS50181">
    <property type="entry name" value="FBOX"/>
    <property type="match status" value="1"/>
</dbReference>
<gene>
    <name evidence="3" type="primary">11429274</name>
    <name evidence="2" type="ordered locus">MTR_1g038760</name>
</gene>
<reference evidence="2 4" key="2">
    <citation type="journal article" date="2014" name="BMC Genomics">
        <title>An improved genome release (version Mt4.0) for the model legume Medicago truncatula.</title>
        <authorList>
            <person name="Tang H."/>
            <person name="Krishnakumar V."/>
            <person name="Bidwell S."/>
            <person name="Rosen B."/>
            <person name="Chan A."/>
            <person name="Zhou S."/>
            <person name="Gentzbittel L."/>
            <person name="Childs K.L."/>
            <person name="Yandell M."/>
            <person name="Gundlach H."/>
            <person name="Mayer K.F."/>
            <person name="Schwartz D.C."/>
            <person name="Town C.D."/>
        </authorList>
    </citation>
    <scope>GENOME REANNOTATION</scope>
    <source>
        <strain evidence="2">A17</strain>
        <strain evidence="3 4">cv. Jemalong A17</strain>
    </source>
</reference>
<protein>
    <submittedName>
        <fullName evidence="2">Cytochrome C biogenesis protein ccsA</fullName>
    </submittedName>
</protein>
<evidence type="ECO:0000313" key="4">
    <source>
        <dbReference type="Proteomes" id="UP000002051"/>
    </source>
</evidence>
<dbReference type="EMBL" id="CM001217">
    <property type="protein sequence ID" value="KEH40946.1"/>
    <property type="molecule type" value="Genomic_DNA"/>
</dbReference>
<dbReference type="Gene3D" id="1.20.1280.50">
    <property type="match status" value="1"/>
</dbReference>
<evidence type="ECO:0000313" key="3">
    <source>
        <dbReference type="EnsemblPlants" id="KEH40946"/>
    </source>
</evidence>